<reference evidence="3" key="1">
    <citation type="journal article" date="2017" name="Nat. Ecol. Evol.">
        <title>Genome expansion and lineage-specific genetic innovations in the forest pathogenic fungi Armillaria.</title>
        <authorList>
            <person name="Sipos G."/>
            <person name="Prasanna A.N."/>
            <person name="Walter M.C."/>
            <person name="O'Connor E."/>
            <person name="Balint B."/>
            <person name="Krizsan K."/>
            <person name="Kiss B."/>
            <person name="Hess J."/>
            <person name="Varga T."/>
            <person name="Slot J."/>
            <person name="Riley R."/>
            <person name="Boka B."/>
            <person name="Rigling D."/>
            <person name="Barry K."/>
            <person name="Lee J."/>
            <person name="Mihaltcheva S."/>
            <person name="LaButti K."/>
            <person name="Lipzen A."/>
            <person name="Waldron R."/>
            <person name="Moloney N.M."/>
            <person name="Sperisen C."/>
            <person name="Kredics L."/>
            <person name="Vagvoelgyi C."/>
            <person name="Patrignani A."/>
            <person name="Fitzpatrick D."/>
            <person name="Nagy I."/>
            <person name="Doyle S."/>
            <person name="Anderson J.B."/>
            <person name="Grigoriev I.V."/>
            <person name="Gueldener U."/>
            <person name="Muensterkoetter M."/>
            <person name="Nagy L.G."/>
        </authorList>
    </citation>
    <scope>NUCLEOTIDE SEQUENCE [LARGE SCALE GENOMIC DNA]</scope>
    <source>
        <strain evidence="3">Ar21-2</strain>
    </source>
</reference>
<dbReference type="Proteomes" id="UP000217790">
    <property type="component" value="Unassembled WGS sequence"/>
</dbReference>
<keyword evidence="3" id="KW-1185">Reference proteome</keyword>
<dbReference type="AlphaFoldDB" id="A0A2H3CST4"/>
<sequence>MTRRYTTSPDFNYSSSGFLAFFFTHSTKINQLEFGHSLSNILEEHYITPTCPFIGWTSLSSLLSNMTEFICSTDVKWNWESADWIGPHVLLPSHPRLQLIGVHDIRRGNWLLIVQMHSLLRDVRLELSKVQNRLEPNINMMLFWQAILDSCGGRGWKNFTEEGVFICWWGDCCQKTDDPDVHGKHIRTHFKKDSFLFFMSKILAQLKDDLSKMDDSIEINEDKLYDILPNSCYLFGYQYTDDLEDAIPEEDGKRHDDDNDHDNYHPSLASEVSGPSIVPKQARSMGRGESQA</sequence>
<evidence type="ECO:0000313" key="3">
    <source>
        <dbReference type="Proteomes" id="UP000217790"/>
    </source>
</evidence>
<dbReference type="EMBL" id="KZ293805">
    <property type="protein sequence ID" value="PBK79163.1"/>
    <property type="molecule type" value="Genomic_DNA"/>
</dbReference>
<feature type="compositionally biased region" description="Basic and acidic residues" evidence="1">
    <location>
        <begin position="250"/>
        <end position="264"/>
    </location>
</feature>
<dbReference type="OrthoDB" id="3258324at2759"/>
<organism evidence="2 3">
    <name type="scientific">Armillaria gallica</name>
    <name type="common">Bulbous honey fungus</name>
    <name type="synonym">Armillaria bulbosa</name>
    <dbReference type="NCBI Taxonomy" id="47427"/>
    <lineage>
        <taxon>Eukaryota</taxon>
        <taxon>Fungi</taxon>
        <taxon>Dikarya</taxon>
        <taxon>Basidiomycota</taxon>
        <taxon>Agaricomycotina</taxon>
        <taxon>Agaricomycetes</taxon>
        <taxon>Agaricomycetidae</taxon>
        <taxon>Agaricales</taxon>
        <taxon>Marasmiineae</taxon>
        <taxon>Physalacriaceae</taxon>
        <taxon>Armillaria</taxon>
    </lineage>
</organism>
<feature type="region of interest" description="Disordered" evidence="1">
    <location>
        <begin position="248"/>
        <end position="292"/>
    </location>
</feature>
<evidence type="ECO:0000256" key="1">
    <source>
        <dbReference type="SAM" id="MobiDB-lite"/>
    </source>
</evidence>
<name>A0A2H3CST4_ARMGA</name>
<protein>
    <submittedName>
        <fullName evidence="2">Uncharacterized protein</fullName>
    </submittedName>
</protein>
<gene>
    <name evidence="2" type="ORF">ARMGADRAFT_1105154</name>
</gene>
<accession>A0A2H3CST4</accession>
<proteinExistence type="predicted"/>
<evidence type="ECO:0000313" key="2">
    <source>
        <dbReference type="EMBL" id="PBK79163.1"/>
    </source>
</evidence>
<dbReference type="InParanoid" id="A0A2H3CST4"/>